<dbReference type="InterPro" id="IPR027417">
    <property type="entry name" value="P-loop_NTPase"/>
</dbReference>
<accession>A0A975CIE9</accession>
<dbReference type="AlphaFoldDB" id="A0A975CIE9"/>
<protein>
    <submittedName>
        <fullName evidence="1">Translesion DNA synthesis-associated protein ImuA</fullName>
    </submittedName>
</protein>
<evidence type="ECO:0000313" key="1">
    <source>
        <dbReference type="EMBL" id="QTD46925.1"/>
    </source>
</evidence>
<keyword evidence="2" id="KW-1185">Reference proteome</keyword>
<dbReference type="RefSeq" id="WP_208010822.1">
    <property type="nucleotide sequence ID" value="NZ_CP071796.1"/>
</dbReference>
<name>A0A975CIE9_9BURK</name>
<gene>
    <name evidence="1" type="primary">imuA</name>
    <name evidence="1" type="ORF">J1M35_08675</name>
</gene>
<dbReference type="SUPFAM" id="SSF52540">
    <property type="entry name" value="P-loop containing nucleoside triphosphate hydrolases"/>
    <property type="match status" value="1"/>
</dbReference>
<dbReference type="EMBL" id="CP071796">
    <property type="protein sequence ID" value="QTD46925.1"/>
    <property type="molecule type" value="Genomic_DNA"/>
</dbReference>
<proteinExistence type="predicted"/>
<dbReference type="Gene3D" id="3.40.50.300">
    <property type="entry name" value="P-loop containing nucleotide triphosphate hydrolases"/>
    <property type="match status" value="1"/>
</dbReference>
<organism evidence="1 2">
    <name type="scientific">Ottowia testudinis</name>
    <dbReference type="NCBI Taxonomy" id="2816950"/>
    <lineage>
        <taxon>Bacteria</taxon>
        <taxon>Pseudomonadati</taxon>
        <taxon>Pseudomonadota</taxon>
        <taxon>Betaproteobacteria</taxon>
        <taxon>Burkholderiales</taxon>
        <taxon>Comamonadaceae</taxon>
        <taxon>Ottowia</taxon>
    </lineage>
</organism>
<evidence type="ECO:0000313" key="2">
    <source>
        <dbReference type="Proteomes" id="UP000663903"/>
    </source>
</evidence>
<sequence length="367" mass="37924">MRALSSLPASIGASVWSADALSSVADRVVATGHAALDAELPGGGWPLGALVELLQPAPIAAVWPLLWPALAERVRAPVGQTGRNLAAAKAARVVLINPPHEPYAPALTAAGVPAARLLWLAADAPAAQLWAAEQALRCQDVAAVVAWLPRAQMGELRRLQQAAAQTGALLFVLRPERAAQAASPARVRLRVAGEVRVPRQPRLQLVGEGGQAQPLPPGAAHGLPMLRVDLLKRRGPPLEEPLWLPVCSDPVWAVALAALAGDGVATAPIPVIEQAPLQAGQAAAAVAALRHLQQVSGDWQQAVAPLSPQIAVQTDGPIRPVHALPGWALCPQAGSPTPSSLRIRAQPLLSTPTVEVRHALAGIAVGA</sequence>
<reference evidence="1" key="1">
    <citation type="submission" date="2021-03" db="EMBL/GenBank/DDBJ databases">
        <title>Ottowia sp. 27C isolated from the cloaca of a Giant Asian pond turtle (Heosemys grandis).</title>
        <authorList>
            <person name="Spergser J."/>
            <person name="Busse H.-J."/>
        </authorList>
    </citation>
    <scope>NUCLEOTIDE SEQUENCE</scope>
    <source>
        <strain evidence="1">27C</strain>
    </source>
</reference>
<dbReference type="NCBIfam" id="NF033429">
    <property type="entry name" value="ImuA_translesion"/>
    <property type="match status" value="1"/>
</dbReference>
<dbReference type="KEGG" id="otd:J1M35_08675"/>
<dbReference type="InterPro" id="IPR047610">
    <property type="entry name" value="ImuA_translesion"/>
</dbReference>
<dbReference type="Proteomes" id="UP000663903">
    <property type="component" value="Chromosome"/>
</dbReference>